<evidence type="ECO:0000256" key="2">
    <source>
        <dbReference type="ARBA" id="ARBA00022475"/>
    </source>
</evidence>
<reference evidence="8 9" key="1">
    <citation type="submission" date="2018-03" db="EMBL/GenBank/DDBJ databases">
        <title>Genomic Encyclopedia of Archaeal and Bacterial Type Strains, Phase II (KMG-II): from individual species to whole genera.</title>
        <authorList>
            <person name="Goeker M."/>
        </authorList>
    </citation>
    <scope>NUCLEOTIDE SEQUENCE [LARGE SCALE GENOMIC DNA]</scope>
    <source>
        <strain evidence="8 9">DSM 43146</strain>
    </source>
</reference>
<keyword evidence="4 6" id="KW-1133">Transmembrane helix</keyword>
<keyword evidence="9" id="KW-1185">Reference proteome</keyword>
<dbReference type="GO" id="GO:0005886">
    <property type="term" value="C:plasma membrane"/>
    <property type="evidence" value="ECO:0007669"/>
    <property type="project" value="UniProtKB-SubCell"/>
</dbReference>
<accession>A0A2T0KFL0</accession>
<dbReference type="PROSITE" id="PS50850">
    <property type="entry name" value="MFS"/>
    <property type="match status" value="1"/>
</dbReference>
<dbReference type="Proteomes" id="UP000239415">
    <property type="component" value="Unassembled WGS sequence"/>
</dbReference>
<feature type="transmembrane region" description="Helical" evidence="6">
    <location>
        <begin position="106"/>
        <end position="128"/>
    </location>
</feature>
<evidence type="ECO:0000256" key="4">
    <source>
        <dbReference type="ARBA" id="ARBA00022989"/>
    </source>
</evidence>
<feature type="transmembrane region" description="Helical" evidence="6">
    <location>
        <begin position="46"/>
        <end position="67"/>
    </location>
</feature>
<keyword evidence="3 6" id="KW-0812">Transmembrane</keyword>
<evidence type="ECO:0000259" key="7">
    <source>
        <dbReference type="PROSITE" id="PS50850"/>
    </source>
</evidence>
<proteinExistence type="predicted"/>
<protein>
    <submittedName>
        <fullName evidence="8">Putative MFS family arabinose efflux permease</fullName>
    </submittedName>
</protein>
<keyword evidence="2" id="KW-1003">Cell membrane</keyword>
<organism evidence="8 9">
    <name type="scientific">Actinoplanes italicus</name>
    <dbReference type="NCBI Taxonomy" id="113567"/>
    <lineage>
        <taxon>Bacteria</taxon>
        <taxon>Bacillati</taxon>
        <taxon>Actinomycetota</taxon>
        <taxon>Actinomycetes</taxon>
        <taxon>Micromonosporales</taxon>
        <taxon>Micromonosporaceae</taxon>
        <taxon>Actinoplanes</taxon>
    </lineage>
</organism>
<feature type="domain" description="Major facilitator superfamily (MFS) profile" evidence="7">
    <location>
        <begin position="170"/>
        <end position="413"/>
    </location>
</feature>
<feature type="transmembrane region" description="Helical" evidence="6">
    <location>
        <begin position="251"/>
        <end position="274"/>
    </location>
</feature>
<gene>
    <name evidence="8" type="ORF">CLV67_105316</name>
</gene>
<feature type="transmembrane region" description="Helical" evidence="6">
    <location>
        <begin position="381"/>
        <end position="401"/>
    </location>
</feature>
<dbReference type="GO" id="GO:0022857">
    <property type="term" value="F:transmembrane transporter activity"/>
    <property type="evidence" value="ECO:0007669"/>
    <property type="project" value="InterPro"/>
</dbReference>
<keyword evidence="5 6" id="KW-0472">Membrane</keyword>
<evidence type="ECO:0000256" key="1">
    <source>
        <dbReference type="ARBA" id="ARBA00004651"/>
    </source>
</evidence>
<feature type="transmembrane region" description="Helical" evidence="6">
    <location>
        <begin position="281"/>
        <end position="302"/>
    </location>
</feature>
<evidence type="ECO:0000313" key="8">
    <source>
        <dbReference type="EMBL" id="PRX22139.1"/>
    </source>
</evidence>
<dbReference type="RefSeq" id="WP_106318791.1">
    <property type="nucleotide sequence ID" value="NZ_BOMO01000033.1"/>
</dbReference>
<dbReference type="PANTHER" id="PTHR23513:SF6">
    <property type="entry name" value="MAJOR FACILITATOR SUPERFAMILY ASSOCIATED DOMAIN-CONTAINING PROTEIN"/>
    <property type="match status" value="1"/>
</dbReference>
<dbReference type="CDD" id="cd06173">
    <property type="entry name" value="MFS_MefA_like"/>
    <property type="match status" value="1"/>
</dbReference>
<evidence type="ECO:0000256" key="3">
    <source>
        <dbReference type="ARBA" id="ARBA00022692"/>
    </source>
</evidence>
<evidence type="ECO:0000256" key="6">
    <source>
        <dbReference type="SAM" id="Phobius"/>
    </source>
</evidence>
<feature type="transmembrane region" description="Helical" evidence="6">
    <location>
        <begin position="308"/>
        <end position="329"/>
    </location>
</feature>
<comment type="caution">
    <text evidence="8">The sequence shown here is derived from an EMBL/GenBank/DDBJ whole genome shotgun (WGS) entry which is preliminary data.</text>
</comment>
<comment type="subcellular location">
    <subcellularLocation>
        <location evidence="1">Cell membrane</location>
        <topology evidence="1">Multi-pass membrane protein</topology>
    </subcellularLocation>
</comment>
<dbReference type="EMBL" id="PVMZ01000005">
    <property type="protein sequence ID" value="PRX22139.1"/>
    <property type="molecule type" value="Genomic_DNA"/>
</dbReference>
<dbReference type="InterPro" id="IPR011701">
    <property type="entry name" value="MFS"/>
</dbReference>
<dbReference type="Gene3D" id="1.20.1250.20">
    <property type="entry name" value="MFS general substrate transporter like domains"/>
    <property type="match status" value="1"/>
</dbReference>
<dbReference type="Pfam" id="PF07690">
    <property type="entry name" value="MFS_1"/>
    <property type="match status" value="1"/>
</dbReference>
<sequence>MSNLWRDSGFLRFWGGQTLSQFGDRISELALPLIAVTLLDASTAEVATLTALVWGPNLLAILLGAWVDQQRRKRRIMVLADLARAAALATLPAAYLFGVITLGHLYLVAVVTGAAGVLFNTAYASFFARLVPRSAYIDANSKLGASRSVSHVAGPAAGGALVQVLTAPIALLADTVTFLLSALLIGRIRVDEPAPAGETGPSMLTRAREGLRFVVGHPILRASLGCCTTVNFFTFIAYGLTVLFASRVLGLSAGAIGLAFGIGATGSVLGAVLAPRISRRIGVGPTIATGVVLFAAPIALIAAAGGPVWARVGTLAAAEFVSGFGVMLLDVNLNSLQTSVVPDDMRSRVSGAFSTVNYGVRPLGALTGGLLGTYAGMRPSLLIAAAGGTLSVVWLLTSPIVRVRSLDRLLLPT</sequence>
<dbReference type="InterPro" id="IPR036259">
    <property type="entry name" value="MFS_trans_sf"/>
</dbReference>
<dbReference type="AlphaFoldDB" id="A0A2T0KFL0"/>
<name>A0A2T0KFL0_9ACTN</name>
<evidence type="ECO:0000256" key="5">
    <source>
        <dbReference type="ARBA" id="ARBA00023136"/>
    </source>
</evidence>
<feature type="transmembrane region" description="Helical" evidence="6">
    <location>
        <begin position="222"/>
        <end position="245"/>
    </location>
</feature>
<evidence type="ECO:0000313" key="9">
    <source>
        <dbReference type="Proteomes" id="UP000239415"/>
    </source>
</evidence>
<dbReference type="PANTHER" id="PTHR23513">
    <property type="entry name" value="INTEGRAL MEMBRANE EFFLUX PROTEIN-RELATED"/>
    <property type="match status" value="1"/>
</dbReference>
<dbReference type="OrthoDB" id="9815525at2"/>
<dbReference type="SUPFAM" id="SSF103473">
    <property type="entry name" value="MFS general substrate transporter"/>
    <property type="match status" value="1"/>
</dbReference>
<dbReference type="InterPro" id="IPR020846">
    <property type="entry name" value="MFS_dom"/>
</dbReference>
<feature type="transmembrane region" description="Helical" evidence="6">
    <location>
        <begin position="79"/>
        <end position="100"/>
    </location>
</feature>